<dbReference type="RefSeq" id="WP_050047544.1">
    <property type="nucleotide sequence ID" value="NZ_CP008874.1"/>
</dbReference>
<keyword evidence="1" id="KW-1133">Transmembrane helix</keyword>
<dbReference type="OrthoDB" id="137652at2157"/>
<dbReference type="KEGG" id="hsu:HLASF_0187"/>
<evidence type="ECO:0000313" key="2">
    <source>
        <dbReference type="EMBL" id="AKH96699.1"/>
    </source>
</evidence>
<protein>
    <submittedName>
        <fullName evidence="2">Uncharacterized protein</fullName>
    </submittedName>
</protein>
<dbReference type="STRING" id="1604004.HLASA_0187"/>
<keyword evidence="1" id="KW-0812">Transmembrane</keyword>
<feature type="transmembrane region" description="Helical" evidence="1">
    <location>
        <begin position="169"/>
        <end position="202"/>
    </location>
</feature>
<dbReference type="EMBL" id="CP008874">
    <property type="protein sequence ID" value="AKH96699.1"/>
    <property type="molecule type" value="Genomic_DNA"/>
</dbReference>
<dbReference type="HOGENOM" id="CLU_051458_0_0_2"/>
<dbReference type="AlphaFoldDB" id="A0A0F7PAP8"/>
<reference evidence="4" key="2">
    <citation type="submission" date="2015-05" db="EMBL/GenBank/DDBJ databases">
        <title>Complete genome sequence of Halanaeroarchaeum sulfurireducens type strain M27-SA2, a sulfate-reducer haloarchaeon from marine anoxic lake Medee.</title>
        <authorList>
            <person name="Messina E."/>
            <person name="Kublanov I.V."/>
            <person name="Toshchakov S."/>
            <person name="Arcadi E."/>
            <person name="La Spada G."/>
            <person name="La Cono V."/>
            <person name="Yakimov M.M."/>
        </authorList>
    </citation>
    <scope>NUCLEOTIDE SEQUENCE [LARGE SCALE GENOMIC DNA]</scope>
    <source>
        <strain evidence="4">M27-SA2</strain>
    </source>
</reference>
<feature type="transmembrane region" description="Helical" evidence="1">
    <location>
        <begin position="131"/>
        <end position="157"/>
    </location>
</feature>
<reference evidence="3 4" key="3">
    <citation type="journal article" date="2016" name="Stand. Genomic Sci.">
        <title>Complete genome sequence of 'Halanaeroarchaeum sulfurireducens' M27-SA2, a sulfur-reducing and acetate-oxidizing haloarchaeon from the deep-sea hypersaline anoxic lake Medee.</title>
        <authorList>
            <person name="Messina E."/>
            <person name="Sorokin D.Y."/>
            <person name="Kublanov I.V."/>
            <person name="Toshchakov S."/>
            <person name="Lopatina A."/>
            <person name="Arcadi E."/>
            <person name="Smedile F."/>
            <person name="La Spada G."/>
            <person name="La Cono V."/>
            <person name="Yakimov M.M."/>
        </authorList>
    </citation>
    <scope>NUCLEOTIDE SEQUENCE [LARGE SCALE GENOMIC DNA]</scope>
    <source>
        <strain evidence="3 4">M27-SA2</strain>
    </source>
</reference>
<dbReference type="Pfam" id="PF24400">
    <property type="entry name" value="DUF7544"/>
    <property type="match status" value="1"/>
</dbReference>
<feature type="transmembrane region" description="Helical" evidence="1">
    <location>
        <begin position="223"/>
        <end position="244"/>
    </location>
</feature>
<dbReference type="GeneID" id="26009560"/>
<dbReference type="Proteomes" id="UP000069906">
    <property type="component" value="Chromosome"/>
</dbReference>
<dbReference type="KEGG" id="hsf:HLASA_0187"/>
<gene>
    <name evidence="3" type="ORF">HLASA_0187</name>
    <name evidence="2" type="ORF">HLASF_0187</name>
</gene>
<evidence type="ECO:0000256" key="1">
    <source>
        <dbReference type="SAM" id="Phobius"/>
    </source>
</evidence>
<feature type="transmembrane region" description="Helical" evidence="1">
    <location>
        <begin position="276"/>
        <end position="297"/>
    </location>
</feature>
<sequence length="332" mass="35394">MALHAVDDLTDAFDATRSFLWPFEFGKWVRLAVLSLFVAGGSGGGGMSPGNASQYAPADGGAPGAMPGPGMDIAQFLDATLWAVVAIAVVLVGLGLFFAWLAAVFEFAFLESIRTDAVQLRRYVRRFRGEGTHLFGFRLLFGLAIALVVGAVALLVIGPTLMGLSQAPLLLALPLIPVVLIVLVLASVAYLFTTAFVAPIMLFENRGVISGWRRFWGVLRENWLQFGVFVILGLLVMAAIGILVGIAVALLGIAIAIPFAILFFGLVTLGPPSFTGIALVVLGIPFALLMLGVVAFVQVPVQTFLRYWALLVLGDVEPDLDLIPDQRSAVRE</sequence>
<keyword evidence="1" id="KW-0472">Membrane</keyword>
<keyword evidence="5" id="KW-1185">Reference proteome</keyword>
<proteinExistence type="predicted"/>
<reference evidence="2 5" key="1">
    <citation type="journal article" date="2015" name="ISME J.">
        <title>Elemental sulfur and acetate can support life of a novel strictly anaerobic haloarchaeon.</title>
        <authorList>
            <person name="Sorokin D.Y."/>
            <person name="Kublanov I.V."/>
            <person name="Gavrilov S.N."/>
            <person name="Rojo D."/>
            <person name="Roman P."/>
            <person name="Golyshin P.N."/>
            <person name="Slepak V.Z."/>
            <person name="Smedile F."/>
            <person name="Ferrer M."/>
            <person name="Messina E."/>
            <person name="La Cono V."/>
            <person name="Yakimov M.M."/>
        </authorList>
    </citation>
    <scope>NUCLEOTIDE SEQUENCE [LARGE SCALE GENOMIC DNA]</scope>
    <source>
        <strain evidence="2 5">HSR2</strain>
    </source>
</reference>
<evidence type="ECO:0000313" key="5">
    <source>
        <dbReference type="Proteomes" id="UP000069906"/>
    </source>
</evidence>
<evidence type="ECO:0000313" key="4">
    <source>
        <dbReference type="Proteomes" id="UP000060390"/>
    </source>
</evidence>
<organism evidence="2 5">
    <name type="scientific">Halanaeroarchaeum sulfurireducens</name>
    <dbReference type="NCBI Taxonomy" id="1604004"/>
    <lineage>
        <taxon>Archaea</taxon>
        <taxon>Methanobacteriati</taxon>
        <taxon>Methanobacteriota</taxon>
        <taxon>Stenosarchaea group</taxon>
        <taxon>Halobacteria</taxon>
        <taxon>Halobacteriales</taxon>
        <taxon>Halobacteriaceae</taxon>
        <taxon>Halanaeroarchaeum</taxon>
    </lineage>
</organism>
<dbReference type="InterPro" id="IPR055966">
    <property type="entry name" value="DUF7544"/>
</dbReference>
<dbReference type="EMBL" id="CP011564">
    <property type="protein sequence ID" value="ALG81101.1"/>
    <property type="molecule type" value="Genomic_DNA"/>
</dbReference>
<evidence type="ECO:0000313" key="3">
    <source>
        <dbReference type="EMBL" id="ALG81101.1"/>
    </source>
</evidence>
<dbReference type="Proteomes" id="UP000060390">
    <property type="component" value="Chromosome"/>
</dbReference>
<feature type="transmembrane region" description="Helical" evidence="1">
    <location>
        <begin position="81"/>
        <end position="110"/>
    </location>
</feature>
<feature type="transmembrane region" description="Helical" evidence="1">
    <location>
        <begin position="250"/>
        <end position="269"/>
    </location>
</feature>
<accession>A0A0F7PAP8</accession>
<name>A0A0F7PAP8_9EURY</name>